<sequence length="146" mass="15685">MVALVIIASGATYAWERQGYQLDDQPHELTRPVYSSRLDCDLDWGDEAFCEDGYEPASSGSGGGSGTSYGGGGGGRRVAFGPYYSAHEGYYYGYDGKKGKLLREPKLAMRQIQETLSTRQIVAKGGQYTNARGGFGTRARIFSGGG</sequence>
<keyword evidence="2" id="KW-1185">Reference proteome</keyword>
<protein>
    <submittedName>
        <fullName evidence="1">Uncharacterized protein</fullName>
    </submittedName>
</protein>
<dbReference type="Proteomes" id="UP001041814">
    <property type="component" value="Unassembled WGS sequence"/>
</dbReference>
<evidence type="ECO:0000313" key="2">
    <source>
        <dbReference type="Proteomes" id="UP001041814"/>
    </source>
</evidence>
<comment type="caution">
    <text evidence="1">The sequence shown here is derived from an EMBL/GenBank/DDBJ whole genome shotgun (WGS) entry which is preliminary data.</text>
</comment>
<reference evidence="1" key="1">
    <citation type="submission" date="2017-08" db="EMBL/GenBank/DDBJ databases">
        <authorList>
            <person name="Imhoff J.F."/>
            <person name="Rahn T."/>
            <person name="Kuenzel S."/>
            <person name="Neulinger S.C."/>
        </authorList>
    </citation>
    <scope>NUCLEOTIDE SEQUENCE</scope>
    <source>
        <strain evidence="1">IM 151</strain>
    </source>
</reference>
<gene>
    <name evidence="1" type="ORF">CKO43_08000</name>
</gene>
<proteinExistence type="predicted"/>
<name>A0ABS1DRT8_RUBGE</name>
<organism evidence="1 2">
    <name type="scientific">Rubrivivax gelatinosus</name>
    <name type="common">Rhodocyclus gelatinosus</name>
    <name type="synonym">Rhodopseudomonas gelatinosa</name>
    <dbReference type="NCBI Taxonomy" id="28068"/>
    <lineage>
        <taxon>Bacteria</taxon>
        <taxon>Pseudomonadati</taxon>
        <taxon>Pseudomonadota</taxon>
        <taxon>Betaproteobacteria</taxon>
        <taxon>Burkholderiales</taxon>
        <taxon>Sphaerotilaceae</taxon>
        <taxon>Rubrivivax</taxon>
    </lineage>
</organism>
<evidence type="ECO:0000313" key="1">
    <source>
        <dbReference type="EMBL" id="MBK1712719.1"/>
    </source>
</evidence>
<reference evidence="1" key="2">
    <citation type="journal article" date="2020" name="Microorganisms">
        <title>Osmotic Adaptation and Compatible Solute Biosynthesis of Phototrophic Bacteria as Revealed from Genome Analyses.</title>
        <authorList>
            <person name="Imhoff J.F."/>
            <person name="Rahn T."/>
            <person name="Kunzel S."/>
            <person name="Keller A."/>
            <person name="Neulinger S.C."/>
        </authorList>
    </citation>
    <scope>NUCLEOTIDE SEQUENCE</scope>
    <source>
        <strain evidence="1">IM 151</strain>
    </source>
</reference>
<accession>A0ABS1DRT8</accession>
<dbReference type="EMBL" id="NRRU01000023">
    <property type="protein sequence ID" value="MBK1712719.1"/>
    <property type="molecule type" value="Genomic_DNA"/>
</dbReference>